<proteinExistence type="predicted"/>
<sequence length="98" mass="11537">MQRVASLDSVSRDSTREAWSEAAAAAHTSIDDNALPFELRHALYDTLVDTRLRTRLLRELLPVRNMVLFFNKVQKRFQLERQDRKCRDWGHFAAESKY</sequence>
<protein>
    <submittedName>
        <fullName evidence="1">Uncharacterized protein</fullName>
    </submittedName>
</protein>
<evidence type="ECO:0000313" key="1">
    <source>
        <dbReference type="EMBL" id="JAC65506.1"/>
    </source>
</evidence>
<accession>A0A061R4P6</accession>
<dbReference type="EMBL" id="GBEZ01021229">
    <property type="protein sequence ID" value="JAC65506.1"/>
    <property type="molecule type" value="Transcribed_RNA"/>
</dbReference>
<dbReference type="AlphaFoldDB" id="A0A061R4P6"/>
<gene>
    <name evidence="1" type="ORF">TSPGSL018_15899</name>
</gene>
<reference evidence="1" key="1">
    <citation type="submission" date="2014-05" db="EMBL/GenBank/DDBJ databases">
        <title>The transcriptome of the halophilic microalga Tetraselmis sp. GSL018 isolated from the Great Salt Lake, Utah.</title>
        <authorList>
            <person name="Jinkerson R.E."/>
            <person name="D'Adamo S."/>
            <person name="Posewitz M.C."/>
        </authorList>
    </citation>
    <scope>NUCLEOTIDE SEQUENCE</scope>
    <source>
        <strain evidence="1">GSL018</strain>
    </source>
</reference>
<organism evidence="1">
    <name type="scientific">Tetraselmis sp. GSL018</name>
    <dbReference type="NCBI Taxonomy" id="582737"/>
    <lineage>
        <taxon>Eukaryota</taxon>
        <taxon>Viridiplantae</taxon>
        <taxon>Chlorophyta</taxon>
        <taxon>core chlorophytes</taxon>
        <taxon>Chlorodendrophyceae</taxon>
        <taxon>Chlorodendrales</taxon>
        <taxon>Chlorodendraceae</taxon>
        <taxon>Tetraselmis</taxon>
    </lineage>
</organism>
<name>A0A061R4P6_9CHLO</name>